<dbReference type="EC" id="6.3.1.1" evidence="7 8"/>
<gene>
    <name evidence="7" type="primary">asnA</name>
    <name evidence="10" type="ORF">SAMN05216180_2009</name>
</gene>
<dbReference type="STRING" id="474960.SAMN05216180_2009"/>
<evidence type="ECO:0000256" key="7">
    <source>
        <dbReference type="HAMAP-Rule" id="MF_00555"/>
    </source>
</evidence>
<accession>A0A1H8BN60</accession>
<dbReference type="InterPro" id="IPR004618">
    <property type="entry name" value="AsnA"/>
</dbReference>
<evidence type="ECO:0000256" key="6">
    <source>
        <dbReference type="ARBA" id="ARBA00022888"/>
    </source>
</evidence>
<dbReference type="GO" id="GO:0140096">
    <property type="term" value="F:catalytic activity, acting on a protein"/>
    <property type="evidence" value="ECO:0007669"/>
    <property type="project" value="UniProtKB-ARBA"/>
</dbReference>
<dbReference type="GO" id="GO:0004071">
    <property type="term" value="F:aspartate-ammonia ligase activity"/>
    <property type="evidence" value="ECO:0007669"/>
    <property type="project" value="UniProtKB-UniRule"/>
</dbReference>
<reference evidence="10 11" key="1">
    <citation type="submission" date="2016-10" db="EMBL/GenBank/DDBJ databases">
        <authorList>
            <person name="de Groot N.N."/>
        </authorList>
    </citation>
    <scope>NUCLEOTIDE SEQUENCE [LARGE SCALE GENOMIC DNA]</scope>
    <source>
        <strain evidence="10 11">CGMCC 1.5070</strain>
    </source>
</reference>
<dbReference type="SUPFAM" id="SSF55681">
    <property type="entry name" value="Class II aaRS and biotin synthetases"/>
    <property type="match status" value="1"/>
</dbReference>
<name>A0A1H8BN60_9FIRM</name>
<dbReference type="GO" id="GO:0005829">
    <property type="term" value="C:cytosol"/>
    <property type="evidence" value="ECO:0007669"/>
    <property type="project" value="TreeGrafter"/>
</dbReference>
<protein>
    <recommendedName>
        <fullName evidence="7 8">Aspartate--ammonia ligase</fullName>
        <ecNumber evidence="7 8">6.3.1.1</ecNumber>
    </recommendedName>
    <alternativeName>
        <fullName evidence="7">Asparagine synthetase A</fullName>
    </alternativeName>
</protein>
<evidence type="ECO:0000256" key="3">
    <source>
        <dbReference type="ARBA" id="ARBA00022605"/>
    </source>
</evidence>
<comment type="catalytic activity">
    <reaction evidence="7">
        <text>L-aspartate + NH4(+) + ATP = L-asparagine + AMP + diphosphate + H(+)</text>
        <dbReference type="Rhea" id="RHEA:11372"/>
        <dbReference type="ChEBI" id="CHEBI:15378"/>
        <dbReference type="ChEBI" id="CHEBI:28938"/>
        <dbReference type="ChEBI" id="CHEBI:29991"/>
        <dbReference type="ChEBI" id="CHEBI:30616"/>
        <dbReference type="ChEBI" id="CHEBI:33019"/>
        <dbReference type="ChEBI" id="CHEBI:58048"/>
        <dbReference type="ChEBI" id="CHEBI:456215"/>
        <dbReference type="EC" id="6.3.1.1"/>
    </reaction>
</comment>
<keyword evidence="1 7" id="KW-0963">Cytoplasm</keyword>
<keyword evidence="11" id="KW-1185">Reference proteome</keyword>
<dbReference type="AlphaFoldDB" id="A0A1H8BN60"/>
<evidence type="ECO:0000256" key="1">
    <source>
        <dbReference type="ARBA" id="ARBA00022490"/>
    </source>
</evidence>
<dbReference type="PIRSF" id="PIRSF001555">
    <property type="entry name" value="Asp_ammon_ligase"/>
    <property type="match status" value="1"/>
</dbReference>
<keyword evidence="4 7" id="KW-0547">Nucleotide-binding</keyword>
<evidence type="ECO:0000256" key="5">
    <source>
        <dbReference type="ARBA" id="ARBA00022840"/>
    </source>
</evidence>
<evidence type="ECO:0000259" key="9">
    <source>
        <dbReference type="PROSITE" id="PS50862"/>
    </source>
</evidence>
<dbReference type="RefSeq" id="WP_423230119.1">
    <property type="nucleotide sequence ID" value="NZ_FOCG01000001.1"/>
</dbReference>
<dbReference type="HAMAP" id="MF_00555">
    <property type="entry name" value="AsnA"/>
    <property type="match status" value="1"/>
</dbReference>
<sequence>MSTQNLMIPQVYPAKLDIMETEKAIKLVKDTFETELAAVLELTRVSAPLYVRPESGLNDDLNGVERPVQFDIKDIGADVAIVHSLAKWKRMALKRYGFKPETGLYTDMNAIRRDEELDNLHSVYVDQWDWEKVILDEDRTLHFLKHTVREILSAIVATQKILCARFEQLDCFITKDVHFVSSQELEDLYPDLTPKERENEICKRYGVVFITQIGGKLRSGKPHDGRAPDYDDWDLNGDLLIWYPVLNRAIELSSMGIRVDAAALNRQLTLAGCENRRELPFHKMLLNNELPLTMGGGIGQSRLCMVLLQKAHIGEVQASVWPDDMMGACEANGIHLL</sequence>
<organism evidence="10 11">
    <name type="scientific">Hydrogenoanaerobacterium saccharovorans</name>
    <dbReference type="NCBI Taxonomy" id="474960"/>
    <lineage>
        <taxon>Bacteria</taxon>
        <taxon>Bacillati</taxon>
        <taxon>Bacillota</taxon>
        <taxon>Clostridia</taxon>
        <taxon>Eubacteriales</taxon>
        <taxon>Oscillospiraceae</taxon>
        <taxon>Hydrogenoanaerobacterium</taxon>
    </lineage>
</organism>
<dbReference type="Gene3D" id="3.30.930.10">
    <property type="entry name" value="Bira Bifunctional Protein, Domain 2"/>
    <property type="match status" value="1"/>
</dbReference>
<dbReference type="GO" id="GO:0070981">
    <property type="term" value="P:L-asparagine biosynthetic process"/>
    <property type="evidence" value="ECO:0007669"/>
    <property type="project" value="UniProtKB-UniRule"/>
</dbReference>
<keyword evidence="2 7" id="KW-0436">Ligase</keyword>
<dbReference type="PANTHER" id="PTHR30073:SF5">
    <property type="entry name" value="ASPARTATE--AMMONIA LIGASE"/>
    <property type="match status" value="1"/>
</dbReference>
<comment type="pathway">
    <text evidence="7">Amino-acid biosynthesis; L-asparagine biosynthesis; L-asparagine from L-aspartate (ammonia route): step 1/1.</text>
</comment>
<dbReference type="NCBIfam" id="TIGR00669">
    <property type="entry name" value="asnA"/>
    <property type="match status" value="1"/>
</dbReference>
<dbReference type="UniPathway" id="UPA00134">
    <property type="reaction ID" value="UER00194"/>
</dbReference>
<dbReference type="PANTHER" id="PTHR30073">
    <property type="entry name" value="ASPARTATE--AMMONIA LIGASE"/>
    <property type="match status" value="1"/>
</dbReference>
<keyword evidence="3 7" id="KW-0028">Amino-acid biosynthesis</keyword>
<evidence type="ECO:0000256" key="8">
    <source>
        <dbReference type="NCBIfam" id="TIGR00669"/>
    </source>
</evidence>
<evidence type="ECO:0000256" key="4">
    <source>
        <dbReference type="ARBA" id="ARBA00022741"/>
    </source>
</evidence>
<evidence type="ECO:0000313" key="10">
    <source>
        <dbReference type="EMBL" id="SEM84320.1"/>
    </source>
</evidence>
<comment type="subcellular location">
    <subcellularLocation>
        <location evidence="7">Cytoplasm</location>
    </subcellularLocation>
</comment>
<dbReference type="PROSITE" id="PS50862">
    <property type="entry name" value="AA_TRNA_LIGASE_II"/>
    <property type="match status" value="1"/>
</dbReference>
<evidence type="ECO:0000313" key="11">
    <source>
        <dbReference type="Proteomes" id="UP000199158"/>
    </source>
</evidence>
<dbReference type="InterPro" id="IPR045864">
    <property type="entry name" value="aa-tRNA-synth_II/BPL/LPL"/>
</dbReference>
<dbReference type="GO" id="GO:0016740">
    <property type="term" value="F:transferase activity"/>
    <property type="evidence" value="ECO:0007669"/>
    <property type="project" value="UniProtKB-ARBA"/>
</dbReference>
<dbReference type="Proteomes" id="UP000199158">
    <property type="component" value="Unassembled WGS sequence"/>
</dbReference>
<dbReference type="Pfam" id="PF03590">
    <property type="entry name" value="AsnA"/>
    <property type="match status" value="1"/>
</dbReference>
<keyword evidence="5 7" id="KW-0067">ATP-binding</keyword>
<proteinExistence type="inferred from homology"/>
<dbReference type="InterPro" id="IPR006195">
    <property type="entry name" value="aa-tRNA-synth_II"/>
</dbReference>
<evidence type="ECO:0000256" key="2">
    <source>
        <dbReference type="ARBA" id="ARBA00022598"/>
    </source>
</evidence>
<dbReference type="EMBL" id="FOCG01000001">
    <property type="protein sequence ID" value="SEM84320.1"/>
    <property type="molecule type" value="Genomic_DNA"/>
</dbReference>
<feature type="domain" description="Aminoacyl-transfer RNA synthetases class-II family profile" evidence="9">
    <location>
        <begin position="113"/>
        <end position="322"/>
    </location>
</feature>
<comment type="similarity">
    <text evidence="7">Belongs to the class-II aminoacyl-tRNA synthetase family. AsnA subfamily.</text>
</comment>
<dbReference type="GO" id="GO:0005524">
    <property type="term" value="F:ATP binding"/>
    <property type="evidence" value="ECO:0007669"/>
    <property type="project" value="UniProtKB-UniRule"/>
</dbReference>
<keyword evidence="6 7" id="KW-0061">Asparagine biosynthesis</keyword>